<feature type="transmembrane region" description="Helical" evidence="2">
    <location>
        <begin position="92"/>
        <end position="116"/>
    </location>
</feature>
<evidence type="ECO:0000313" key="4">
    <source>
        <dbReference type="Proteomes" id="UP000419144"/>
    </source>
</evidence>
<keyword evidence="2" id="KW-1133">Transmembrane helix</keyword>
<keyword evidence="4" id="KW-1185">Reference proteome</keyword>
<evidence type="ECO:0000256" key="2">
    <source>
        <dbReference type="SAM" id="Phobius"/>
    </source>
</evidence>
<sequence>MVAWGPLQRRLIAYIARHPQFQGAVRSVGQRVVAHPAFEKAKESAYSALKKAGAKAARYSRVSGEKASGNAEESTLNTWRRRINSGWHKHKAGVMSFIAANFMAILIFVQVSPMLWHSMKRGIHYLTEAPKSTEGERREKLTKRRAEASGEQPGSKVEAPRDTIVDTVIRSVPPPQTTWDSRTDRGELPSRPTHSWQASSSLFDDTVGTKQHPDAQTSFNEMHKDVFRTPDGNPQINFDTSFLVKMGDETTFTSSLEREALTGSARPYST</sequence>
<protein>
    <submittedName>
        <fullName evidence="3">Uncharacterized protein</fullName>
    </submittedName>
</protein>
<feature type="compositionally biased region" description="Basic and acidic residues" evidence="1">
    <location>
        <begin position="131"/>
        <end position="148"/>
    </location>
</feature>
<dbReference type="Proteomes" id="UP000419144">
    <property type="component" value="Unassembled WGS sequence"/>
</dbReference>
<keyword evidence="2" id="KW-0472">Membrane</keyword>
<dbReference type="AlphaFoldDB" id="A0A640KBG3"/>
<dbReference type="OrthoDB" id="277699at2759"/>
<comment type="caution">
    <text evidence="3">The sequence shown here is derived from an EMBL/GenBank/DDBJ whole genome shotgun (WGS) entry which is preliminary data.</text>
</comment>
<proteinExistence type="predicted"/>
<evidence type="ECO:0000256" key="1">
    <source>
        <dbReference type="SAM" id="MobiDB-lite"/>
    </source>
</evidence>
<dbReference type="EMBL" id="BLBS01000018">
    <property type="protein sequence ID" value="GET87026.1"/>
    <property type="molecule type" value="Genomic_DNA"/>
</dbReference>
<dbReference type="VEuPathDB" id="TriTrypDB:LtaPh_1400200"/>
<reference evidence="3" key="1">
    <citation type="submission" date="2019-11" db="EMBL/GenBank/DDBJ databases">
        <title>Leishmania tarentolae CDS.</title>
        <authorList>
            <person name="Goto Y."/>
            <person name="Yamagishi J."/>
        </authorList>
    </citation>
    <scope>NUCLEOTIDE SEQUENCE [LARGE SCALE GENOMIC DNA]</scope>
    <source>
        <strain evidence="3">Parrot Tar II</strain>
    </source>
</reference>
<name>A0A640KBG3_LEITA</name>
<organism evidence="3 4">
    <name type="scientific">Leishmania tarentolae</name>
    <name type="common">Sauroleishmania tarentolae</name>
    <dbReference type="NCBI Taxonomy" id="5689"/>
    <lineage>
        <taxon>Eukaryota</taxon>
        <taxon>Discoba</taxon>
        <taxon>Euglenozoa</taxon>
        <taxon>Kinetoplastea</taxon>
        <taxon>Metakinetoplastina</taxon>
        <taxon>Trypanosomatida</taxon>
        <taxon>Trypanosomatidae</taxon>
        <taxon>Leishmaniinae</taxon>
        <taxon>Leishmania</taxon>
        <taxon>lizard Leishmania</taxon>
    </lineage>
</organism>
<keyword evidence="2" id="KW-0812">Transmembrane</keyword>
<gene>
    <name evidence="3" type="ORF">LtaPh_1400200</name>
</gene>
<accession>A0A640KBG3</accession>
<evidence type="ECO:0000313" key="3">
    <source>
        <dbReference type="EMBL" id="GET87026.1"/>
    </source>
</evidence>
<feature type="region of interest" description="Disordered" evidence="1">
    <location>
        <begin position="130"/>
        <end position="198"/>
    </location>
</feature>